<dbReference type="Gene3D" id="3.40.50.2300">
    <property type="match status" value="1"/>
</dbReference>
<dbReference type="InterPro" id="IPR036196">
    <property type="entry name" value="Ptyr_pPase_sf"/>
</dbReference>
<dbReference type="PRINTS" id="PR00719">
    <property type="entry name" value="LMWPTPASE"/>
</dbReference>
<protein>
    <submittedName>
        <fullName evidence="5">Protein-tyrosine phosphatase</fullName>
        <ecNumber evidence="5">3.1.3.48</ecNumber>
    </submittedName>
</protein>
<evidence type="ECO:0000259" key="4">
    <source>
        <dbReference type="SMART" id="SM00226"/>
    </source>
</evidence>
<dbReference type="SUPFAM" id="SSF52788">
    <property type="entry name" value="Phosphotyrosine protein phosphatases I"/>
    <property type="match status" value="1"/>
</dbReference>
<dbReference type="SMART" id="SM00226">
    <property type="entry name" value="LMWPc"/>
    <property type="match status" value="1"/>
</dbReference>
<evidence type="ECO:0000256" key="1">
    <source>
        <dbReference type="ARBA" id="ARBA00011063"/>
    </source>
</evidence>
<evidence type="ECO:0000313" key="6">
    <source>
        <dbReference type="Proteomes" id="UP001258181"/>
    </source>
</evidence>
<name>A0ABU1U250_9BACL</name>
<comment type="similarity">
    <text evidence="1">Belongs to the low molecular weight phosphotyrosine protein phosphatase family.</text>
</comment>
<keyword evidence="6" id="KW-1185">Reference proteome</keyword>
<gene>
    <name evidence="5" type="ORF">J2X07_002523</name>
</gene>
<feature type="domain" description="Phosphotyrosine protein phosphatase I" evidence="4">
    <location>
        <begin position="1"/>
        <end position="197"/>
    </location>
</feature>
<accession>A0ABU1U250</accession>
<evidence type="ECO:0000313" key="5">
    <source>
        <dbReference type="EMBL" id="MDR7073537.1"/>
    </source>
</evidence>
<dbReference type="PANTHER" id="PTHR11717:SF31">
    <property type="entry name" value="LOW MOLECULAR WEIGHT PROTEIN-TYROSINE-PHOSPHATASE ETP-RELATED"/>
    <property type="match status" value="1"/>
</dbReference>
<dbReference type="CDD" id="cd16344">
    <property type="entry name" value="LMWPAP"/>
    <property type="match status" value="1"/>
</dbReference>
<dbReference type="GO" id="GO:0004725">
    <property type="term" value="F:protein tyrosine phosphatase activity"/>
    <property type="evidence" value="ECO:0007669"/>
    <property type="project" value="UniProtKB-EC"/>
</dbReference>
<organism evidence="5 6">
    <name type="scientific">Fictibacillus barbaricus</name>
    <dbReference type="NCBI Taxonomy" id="182136"/>
    <lineage>
        <taxon>Bacteria</taxon>
        <taxon>Bacillati</taxon>
        <taxon>Bacillota</taxon>
        <taxon>Bacilli</taxon>
        <taxon>Bacillales</taxon>
        <taxon>Fictibacillaceae</taxon>
        <taxon>Fictibacillus</taxon>
    </lineage>
</organism>
<dbReference type="PANTHER" id="PTHR11717">
    <property type="entry name" value="LOW MOLECULAR WEIGHT PROTEIN TYROSINE PHOSPHATASE"/>
    <property type="match status" value="1"/>
</dbReference>
<dbReference type="Pfam" id="PF01451">
    <property type="entry name" value="LMWPc"/>
    <property type="match status" value="1"/>
</dbReference>
<evidence type="ECO:0000256" key="2">
    <source>
        <dbReference type="ARBA" id="ARBA00022801"/>
    </source>
</evidence>
<dbReference type="EMBL" id="JAVDWA010000003">
    <property type="protein sequence ID" value="MDR7073537.1"/>
    <property type="molecule type" value="Genomic_DNA"/>
</dbReference>
<sequence length="203" mass="23015">MNVLFVCTGNTCRSPMAEALLREKGRGKFHVKSAGVYAGNGAVMSSNASHALKERKIKETHQSQGVSDFLISWADLILTMTENHKHALVGKWPDAVNKTYTLKEYVLSDDEKQKIEEIYQLYTEIEMLKLEYMGKDSESEDVKQAFAEAVRPLVERRMALESTVPSLDIMDPFGGPLDIYKETRDEIEALIEKLVKKDDMTHE</sequence>
<dbReference type="RefSeq" id="WP_310259019.1">
    <property type="nucleotide sequence ID" value="NZ_JAVDWA010000003.1"/>
</dbReference>
<keyword evidence="3" id="KW-0904">Protein phosphatase</keyword>
<dbReference type="InterPro" id="IPR050438">
    <property type="entry name" value="LMW_PTPase"/>
</dbReference>
<dbReference type="InterPro" id="IPR023485">
    <property type="entry name" value="Ptyr_pPase"/>
</dbReference>
<reference evidence="5 6" key="1">
    <citation type="submission" date="2023-07" db="EMBL/GenBank/DDBJ databases">
        <title>Sorghum-associated microbial communities from plants grown in Nebraska, USA.</title>
        <authorList>
            <person name="Schachtman D."/>
        </authorList>
    </citation>
    <scope>NUCLEOTIDE SEQUENCE [LARGE SCALE GENOMIC DNA]</scope>
    <source>
        <strain evidence="5 6">BE211</strain>
    </source>
</reference>
<dbReference type="EC" id="3.1.3.48" evidence="5"/>
<evidence type="ECO:0000256" key="3">
    <source>
        <dbReference type="ARBA" id="ARBA00022912"/>
    </source>
</evidence>
<comment type="caution">
    <text evidence="5">The sequence shown here is derived from an EMBL/GenBank/DDBJ whole genome shotgun (WGS) entry which is preliminary data.</text>
</comment>
<keyword evidence="2 5" id="KW-0378">Hydrolase</keyword>
<dbReference type="Proteomes" id="UP001258181">
    <property type="component" value="Unassembled WGS sequence"/>
</dbReference>
<dbReference type="InterPro" id="IPR017867">
    <property type="entry name" value="Tyr_phospatase_low_mol_wt"/>
</dbReference>
<proteinExistence type="inferred from homology"/>